<protein>
    <submittedName>
        <fullName evidence="1">Uncharacterized protein</fullName>
    </submittedName>
</protein>
<dbReference type="AlphaFoldDB" id="X1S0P1"/>
<accession>X1S0P1</accession>
<comment type="caution">
    <text evidence="1">The sequence shown here is derived from an EMBL/GenBank/DDBJ whole genome shotgun (WGS) entry which is preliminary data.</text>
</comment>
<sequence>MHTKLILNKGDTRLRDFIIDFSSDKLYGFDFEDSYEGNHIDDLAWICCALLDTNPGVFEIIEPNQPKHKIELINIFLKNYYQINSGFHFSFNYFAERLVEDLNIVIKRRDLDPGFIRKNTILKNITDI</sequence>
<proteinExistence type="predicted"/>
<dbReference type="EMBL" id="BARW01007309">
    <property type="protein sequence ID" value="GAI86577.1"/>
    <property type="molecule type" value="Genomic_DNA"/>
</dbReference>
<evidence type="ECO:0000313" key="1">
    <source>
        <dbReference type="EMBL" id="GAI86577.1"/>
    </source>
</evidence>
<organism evidence="1">
    <name type="scientific">marine sediment metagenome</name>
    <dbReference type="NCBI Taxonomy" id="412755"/>
    <lineage>
        <taxon>unclassified sequences</taxon>
        <taxon>metagenomes</taxon>
        <taxon>ecological metagenomes</taxon>
    </lineage>
</organism>
<reference evidence="1" key="1">
    <citation type="journal article" date="2014" name="Front. Microbiol.">
        <title>High frequency of phylogenetically diverse reductive dehalogenase-homologous genes in deep subseafloor sedimentary metagenomes.</title>
        <authorList>
            <person name="Kawai M."/>
            <person name="Futagami T."/>
            <person name="Toyoda A."/>
            <person name="Takaki Y."/>
            <person name="Nishi S."/>
            <person name="Hori S."/>
            <person name="Arai W."/>
            <person name="Tsubouchi T."/>
            <person name="Morono Y."/>
            <person name="Uchiyama I."/>
            <person name="Ito T."/>
            <person name="Fujiyama A."/>
            <person name="Inagaki F."/>
            <person name="Takami H."/>
        </authorList>
    </citation>
    <scope>NUCLEOTIDE SEQUENCE</scope>
    <source>
        <strain evidence="1">Expedition CK06-06</strain>
    </source>
</reference>
<gene>
    <name evidence="1" type="ORF">S12H4_15244</name>
</gene>
<name>X1S0P1_9ZZZZ</name>